<dbReference type="Gene3D" id="3.30.530.20">
    <property type="match status" value="1"/>
</dbReference>
<name>A0A2P1PQI3_9GAMM</name>
<evidence type="ECO:0000313" key="4">
    <source>
        <dbReference type="Proteomes" id="UP000241074"/>
    </source>
</evidence>
<dbReference type="CDD" id="cd07814">
    <property type="entry name" value="SRPBCC_CalC_Aha1-like"/>
    <property type="match status" value="1"/>
</dbReference>
<keyword evidence="4" id="KW-1185">Reference proteome</keyword>
<dbReference type="Pfam" id="PF08327">
    <property type="entry name" value="AHSA1"/>
    <property type="match status" value="1"/>
</dbReference>
<dbReference type="Proteomes" id="UP000241074">
    <property type="component" value="Chromosome"/>
</dbReference>
<dbReference type="RefSeq" id="WP_106891025.1">
    <property type="nucleotide sequence ID" value="NZ_CP027860.1"/>
</dbReference>
<reference evidence="3 4" key="2">
    <citation type="submission" date="2018-03" db="EMBL/GenBank/DDBJ databases">
        <authorList>
            <person name="Keele B.F."/>
        </authorList>
    </citation>
    <scope>NUCLEOTIDE SEQUENCE [LARGE SCALE GENOMIC DNA]</scope>
    <source>
        <strain evidence="3 4">D13</strain>
    </source>
</reference>
<proteinExistence type="inferred from homology"/>
<dbReference type="InterPro" id="IPR023393">
    <property type="entry name" value="START-like_dom_sf"/>
</dbReference>
<comment type="similarity">
    <text evidence="1">Belongs to the AHA1 family.</text>
</comment>
<dbReference type="KEGG" id="xba:C7S18_07795"/>
<evidence type="ECO:0000259" key="2">
    <source>
        <dbReference type="Pfam" id="PF08327"/>
    </source>
</evidence>
<organism evidence="3 4">
    <name type="scientific">Ahniella affigens</name>
    <dbReference type="NCBI Taxonomy" id="2021234"/>
    <lineage>
        <taxon>Bacteria</taxon>
        <taxon>Pseudomonadati</taxon>
        <taxon>Pseudomonadota</taxon>
        <taxon>Gammaproteobacteria</taxon>
        <taxon>Lysobacterales</taxon>
        <taxon>Rhodanobacteraceae</taxon>
        <taxon>Ahniella</taxon>
    </lineage>
</organism>
<dbReference type="InterPro" id="IPR013538">
    <property type="entry name" value="ASHA1/2-like_C"/>
</dbReference>
<sequence length="206" mass="22720">MQIDWRAEQSSDEAAARAATGKSMGEWFLLMDAEGGPTLGRRALGQVLVDRFKLDPWWMSTLLIEYEAAHGLVEKDGRAKGYTICATKSVKASPEQSYAAFAAAVWLDRWLGPSHQLDFRDGGSLRNADGNQAVVKKVSPGKMIKLIWQGDHGAEDTPVEIKFQPAGTKTTIMITHERLQNRAAADGLRRAWGQALDRLKQQLEAA</sequence>
<dbReference type="OrthoDB" id="3837807at2"/>
<evidence type="ECO:0000256" key="1">
    <source>
        <dbReference type="ARBA" id="ARBA00006817"/>
    </source>
</evidence>
<dbReference type="AlphaFoldDB" id="A0A2P1PQI3"/>
<gene>
    <name evidence="3" type="ORF">C7S18_07795</name>
</gene>
<evidence type="ECO:0000313" key="3">
    <source>
        <dbReference type="EMBL" id="AVP97100.1"/>
    </source>
</evidence>
<accession>A0A2P1PQI3</accession>
<reference evidence="3 4" key="1">
    <citation type="submission" date="2018-03" db="EMBL/GenBank/DDBJ databases">
        <title>Ahniella affigens gen. nov., sp. nov., a gammaproteobacterium isolated from sandy soil near a stream.</title>
        <authorList>
            <person name="Ko Y."/>
            <person name="Kim J.-H."/>
        </authorList>
    </citation>
    <scope>NUCLEOTIDE SEQUENCE [LARGE SCALE GENOMIC DNA]</scope>
    <source>
        <strain evidence="3 4">D13</strain>
    </source>
</reference>
<dbReference type="SUPFAM" id="SSF55961">
    <property type="entry name" value="Bet v1-like"/>
    <property type="match status" value="1"/>
</dbReference>
<protein>
    <recommendedName>
        <fullName evidence="2">Activator of Hsp90 ATPase homologue 1/2-like C-terminal domain-containing protein</fullName>
    </recommendedName>
</protein>
<dbReference type="EMBL" id="CP027860">
    <property type="protein sequence ID" value="AVP97100.1"/>
    <property type="molecule type" value="Genomic_DNA"/>
</dbReference>
<feature type="domain" description="Activator of Hsp90 ATPase homologue 1/2-like C-terminal" evidence="2">
    <location>
        <begin position="91"/>
        <end position="204"/>
    </location>
</feature>